<evidence type="ECO:0000313" key="2">
    <source>
        <dbReference type="EMBL" id="KAF4341284.1"/>
    </source>
</evidence>
<dbReference type="Proteomes" id="UP000730481">
    <property type="component" value="Unassembled WGS sequence"/>
</dbReference>
<keyword evidence="3" id="KW-1185">Reference proteome</keyword>
<dbReference type="OrthoDB" id="10354699at2759"/>
<evidence type="ECO:0000256" key="1">
    <source>
        <dbReference type="SAM" id="MobiDB-lite"/>
    </source>
</evidence>
<gene>
    <name evidence="2" type="ORF">FBEOM_4757</name>
</gene>
<organism evidence="2 3">
    <name type="scientific">Fusarium beomiforme</name>
    <dbReference type="NCBI Taxonomy" id="44412"/>
    <lineage>
        <taxon>Eukaryota</taxon>
        <taxon>Fungi</taxon>
        <taxon>Dikarya</taxon>
        <taxon>Ascomycota</taxon>
        <taxon>Pezizomycotina</taxon>
        <taxon>Sordariomycetes</taxon>
        <taxon>Hypocreomycetidae</taxon>
        <taxon>Hypocreales</taxon>
        <taxon>Nectriaceae</taxon>
        <taxon>Fusarium</taxon>
        <taxon>Fusarium burgessii species complex</taxon>
    </lineage>
</organism>
<proteinExistence type="predicted"/>
<reference evidence="2" key="1">
    <citation type="journal article" date="2017" name="Mycologia">
        <title>Fusarium algeriense, sp. nov., a novel toxigenic crown rot pathogen of durum wheat from Algeria is nested in the Fusarium burgessii species complex.</title>
        <authorList>
            <person name="Laraba I."/>
            <person name="Keddad A."/>
            <person name="Boureghda H."/>
            <person name="Abdallah N."/>
            <person name="Vaughan M.M."/>
            <person name="Proctor R.H."/>
            <person name="Busman M."/>
            <person name="O'Donnell K."/>
        </authorList>
    </citation>
    <scope>NUCLEOTIDE SEQUENCE</scope>
    <source>
        <strain evidence="2">NRRL 25174</strain>
    </source>
</reference>
<evidence type="ECO:0000313" key="3">
    <source>
        <dbReference type="Proteomes" id="UP000730481"/>
    </source>
</evidence>
<sequence>MSQGNQREASTLEAWSKNLEDFKIGGIINRQAQPSSARPKRNGSRKREASPKPKLAALGEDQLFTEGLTVDMENLDDRLSMLSDSKDCDLETLDDANLRMELSVVTKLIEDMEAACEPTPDMDSSSRNYREYGG</sequence>
<name>A0A9P5AMM6_9HYPO</name>
<dbReference type="AlphaFoldDB" id="A0A9P5AMM6"/>
<feature type="region of interest" description="Disordered" evidence="1">
    <location>
        <begin position="26"/>
        <end position="60"/>
    </location>
</feature>
<dbReference type="EMBL" id="PVQB02000198">
    <property type="protein sequence ID" value="KAF4341284.1"/>
    <property type="molecule type" value="Genomic_DNA"/>
</dbReference>
<accession>A0A9P5AMM6</accession>
<comment type="caution">
    <text evidence="2">The sequence shown here is derived from an EMBL/GenBank/DDBJ whole genome shotgun (WGS) entry which is preliminary data.</text>
</comment>
<protein>
    <submittedName>
        <fullName evidence="2">Uncharacterized protein</fullName>
    </submittedName>
</protein>
<reference evidence="2" key="2">
    <citation type="submission" date="2020-02" db="EMBL/GenBank/DDBJ databases">
        <title>Identification and distribution of gene clusters putatively required for synthesis of sphingolipid metabolism inhibitors in phylogenetically diverse species of the filamentous fungus Fusarium.</title>
        <authorList>
            <person name="Kim H.-S."/>
            <person name="Busman M."/>
            <person name="Brown D.W."/>
            <person name="Divon H."/>
            <person name="Uhlig S."/>
            <person name="Proctor R.H."/>
        </authorList>
    </citation>
    <scope>NUCLEOTIDE SEQUENCE</scope>
    <source>
        <strain evidence="2">NRRL 25174</strain>
    </source>
</reference>